<reference evidence="13" key="1">
    <citation type="submission" date="2018-02" db="EMBL/GenBank/DDBJ databases">
        <title>Glaesserella australis sp. nov., isolated from the lungs of pigs.</title>
        <authorList>
            <person name="Turni C."/>
            <person name="Christensen H."/>
        </authorList>
    </citation>
    <scope>NUCLEOTIDE SEQUENCE [LARGE SCALE GENOMIC DNA]</scope>
    <source>
        <strain evidence="13">HS4635</strain>
    </source>
</reference>
<protein>
    <submittedName>
        <fullName evidence="12">Porin</fullName>
    </submittedName>
</protein>
<dbReference type="CDD" id="cd00342">
    <property type="entry name" value="gram_neg_porins"/>
    <property type="match status" value="1"/>
</dbReference>
<keyword evidence="2" id="KW-0813">Transport</keyword>
<accession>A0A328C3V9</accession>
<evidence type="ECO:0000256" key="2">
    <source>
        <dbReference type="ARBA" id="ARBA00022448"/>
    </source>
</evidence>
<evidence type="ECO:0000256" key="9">
    <source>
        <dbReference type="ARBA" id="ARBA00023237"/>
    </source>
</evidence>
<evidence type="ECO:0000313" key="12">
    <source>
        <dbReference type="EMBL" id="RAL19730.1"/>
    </source>
</evidence>
<gene>
    <name evidence="12" type="ORF">C5N92_01660</name>
</gene>
<dbReference type="RefSeq" id="WP_111749146.1">
    <property type="nucleotide sequence ID" value="NZ_PTPX01000002.1"/>
</dbReference>
<dbReference type="PANTHER" id="PTHR34501">
    <property type="entry name" value="PROTEIN YDDL-RELATED"/>
    <property type="match status" value="1"/>
</dbReference>
<dbReference type="GO" id="GO:0046930">
    <property type="term" value="C:pore complex"/>
    <property type="evidence" value="ECO:0007669"/>
    <property type="project" value="UniProtKB-KW"/>
</dbReference>
<organism evidence="12 13">
    <name type="scientific">Glaesserella australis</name>
    <dbReference type="NCBI Taxonomy" id="2094024"/>
    <lineage>
        <taxon>Bacteria</taxon>
        <taxon>Pseudomonadati</taxon>
        <taxon>Pseudomonadota</taxon>
        <taxon>Gammaproteobacteria</taxon>
        <taxon>Pasteurellales</taxon>
        <taxon>Pasteurellaceae</taxon>
        <taxon>Glaesserella</taxon>
    </lineage>
</organism>
<dbReference type="InterPro" id="IPR023614">
    <property type="entry name" value="Porin_dom_sf"/>
</dbReference>
<evidence type="ECO:0000256" key="4">
    <source>
        <dbReference type="ARBA" id="ARBA00022692"/>
    </source>
</evidence>
<keyword evidence="9" id="KW-0998">Cell outer membrane</keyword>
<dbReference type="GO" id="GO:0006811">
    <property type="term" value="P:monoatomic ion transport"/>
    <property type="evidence" value="ECO:0007669"/>
    <property type="project" value="UniProtKB-KW"/>
</dbReference>
<dbReference type="SUPFAM" id="SSF56935">
    <property type="entry name" value="Porins"/>
    <property type="match status" value="1"/>
</dbReference>
<evidence type="ECO:0000256" key="7">
    <source>
        <dbReference type="ARBA" id="ARBA00023114"/>
    </source>
</evidence>
<keyword evidence="8" id="KW-0472">Membrane</keyword>
<evidence type="ECO:0000256" key="3">
    <source>
        <dbReference type="ARBA" id="ARBA00022452"/>
    </source>
</evidence>
<evidence type="ECO:0000256" key="10">
    <source>
        <dbReference type="SAM" id="SignalP"/>
    </source>
</evidence>
<evidence type="ECO:0000256" key="8">
    <source>
        <dbReference type="ARBA" id="ARBA00023136"/>
    </source>
</evidence>
<dbReference type="PANTHER" id="PTHR34501:SF2">
    <property type="entry name" value="OUTER MEMBRANE PORIN F-RELATED"/>
    <property type="match status" value="1"/>
</dbReference>
<proteinExistence type="predicted"/>
<evidence type="ECO:0000313" key="13">
    <source>
        <dbReference type="Proteomes" id="UP000248689"/>
    </source>
</evidence>
<dbReference type="EMBL" id="PTPX01000002">
    <property type="protein sequence ID" value="RAL19730.1"/>
    <property type="molecule type" value="Genomic_DNA"/>
</dbReference>
<dbReference type="Gene3D" id="2.40.160.10">
    <property type="entry name" value="Porin"/>
    <property type="match status" value="1"/>
</dbReference>
<evidence type="ECO:0000256" key="5">
    <source>
        <dbReference type="ARBA" id="ARBA00022729"/>
    </source>
</evidence>
<keyword evidence="7" id="KW-0626">Porin</keyword>
<dbReference type="GO" id="GO:0009279">
    <property type="term" value="C:cell outer membrane"/>
    <property type="evidence" value="ECO:0007669"/>
    <property type="project" value="UniProtKB-SubCell"/>
</dbReference>
<name>A0A328C3V9_9PAST</name>
<dbReference type="InterPro" id="IPR050298">
    <property type="entry name" value="Gram-neg_bact_OMP"/>
</dbReference>
<dbReference type="OrthoDB" id="5689851at2"/>
<dbReference type="InterPro" id="IPR033900">
    <property type="entry name" value="Gram_neg_porin_domain"/>
</dbReference>
<keyword evidence="5 10" id="KW-0732">Signal</keyword>
<comment type="subcellular location">
    <subcellularLocation>
        <location evidence="1">Cell outer membrane</location>
        <topology evidence="1">Multi-pass membrane protein</topology>
    </subcellularLocation>
</comment>
<keyword evidence="13" id="KW-1185">Reference proteome</keyword>
<sequence length="345" mass="37370">MKKTLVALVVTAFAASASAVTVYDNEGTKVTVDGSLRLLLDKGNTKVKDGAKTEKHSNLKNNGSRFGVRAQHQIAEDFYALGRLELRFDGTTSTTDQFGDVYAKRAYVGLGSKQFGEVTFGRQVTIADDIGETGFDYAYGVSPGLMTDAGNSVVRYDYKGIEGLQVGVNYNFAEKRDSNNEVVNGQTKNGYGVGATYTFQVAEGQAATVEAGYTRDNYATGTNTRHYKDAWEVAASYTVNGLKVAIDGSQAYEKEGSAKTRTSALAVGAKYGFDKVGVYGAYGYEHVKVKGDSDKTRSHKFLLGADYQLHKHVVTFVEGRIVKTKVDNGSRTTDNVVGVGLRVFW</sequence>
<feature type="signal peptide" evidence="10">
    <location>
        <begin position="1"/>
        <end position="19"/>
    </location>
</feature>
<keyword evidence="4" id="KW-0812">Transmembrane</keyword>
<dbReference type="Pfam" id="PF13609">
    <property type="entry name" value="Porin_4"/>
    <property type="match status" value="1"/>
</dbReference>
<dbReference type="AlphaFoldDB" id="A0A328C3V9"/>
<feature type="domain" description="Porin" evidence="11">
    <location>
        <begin position="7"/>
        <end position="320"/>
    </location>
</feature>
<keyword evidence="6" id="KW-0406">Ion transport</keyword>
<dbReference type="GO" id="GO:0015288">
    <property type="term" value="F:porin activity"/>
    <property type="evidence" value="ECO:0007669"/>
    <property type="project" value="UniProtKB-KW"/>
</dbReference>
<dbReference type="Proteomes" id="UP000248689">
    <property type="component" value="Unassembled WGS sequence"/>
</dbReference>
<feature type="chain" id="PRO_5016435470" evidence="10">
    <location>
        <begin position="20"/>
        <end position="345"/>
    </location>
</feature>
<evidence type="ECO:0000256" key="1">
    <source>
        <dbReference type="ARBA" id="ARBA00004571"/>
    </source>
</evidence>
<comment type="caution">
    <text evidence="12">The sequence shown here is derived from an EMBL/GenBank/DDBJ whole genome shotgun (WGS) entry which is preliminary data.</text>
</comment>
<evidence type="ECO:0000256" key="6">
    <source>
        <dbReference type="ARBA" id="ARBA00023065"/>
    </source>
</evidence>
<keyword evidence="3" id="KW-1134">Transmembrane beta strand</keyword>
<evidence type="ECO:0000259" key="11">
    <source>
        <dbReference type="Pfam" id="PF13609"/>
    </source>
</evidence>